<dbReference type="EMBL" id="JBHSTI010000002">
    <property type="protein sequence ID" value="MFC6236626.1"/>
    <property type="molecule type" value="Genomic_DNA"/>
</dbReference>
<keyword evidence="3" id="KW-1185">Reference proteome</keyword>
<comment type="caution">
    <text evidence="2">The sequence shown here is derived from an EMBL/GenBank/DDBJ whole genome shotgun (WGS) entry which is preliminary data.</text>
</comment>
<dbReference type="RefSeq" id="WP_386763667.1">
    <property type="nucleotide sequence ID" value="NZ_JBHSTI010000002.1"/>
</dbReference>
<evidence type="ECO:0000313" key="2">
    <source>
        <dbReference type="EMBL" id="MFC6236626.1"/>
    </source>
</evidence>
<feature type="compositionally biased region" description="Low complexity" evidence="1">
    <location>
        <begin position="32"/>
        <end position="73"/>
    </location>
</feature>
<sequence length="205" mass="21163">MTNPTPRPALRKAEDADVHPAAPQPVRRPRTPRTAEPATAETPAPAKRAPAKAAGAGAAPASAAARSAKATKPTPVPAEPDPSAAAAEIAAEPAVPATPKKSKRYQTPPAVPVKNKRKRTGFSGTTSDHLRRTDAPAAAAAENADKAAKKRAKADAALLTGSLATVKVKLPKKLAKAAEKEAARRGLDLDAVTAELLHTWLTHRP</sequence>
<evidence type="ECO:0000313" key="3">
    <source>
        <dbReference type="Proteomes" id="UP001596138"/>
    </source>
</evidence>
<proteinExistence type="predicted"/>
<accession>A0ABW1SWH8</accession>
<name>A0ABW1SWH8_9ACTN</name>
<dbReference type="Proteomes" id="UP001596138">
    <property type="component" value="Unassembled WGS sequence"/>
</dbReference>
<feature type="compositionally biased region" description="Low complexity" evidence="1">
    <location>
        <begin position="81"/>
        <end position="99"/>
    </location>
</feature>
<evidence type="ECO:0000256" key="1">
    <source>
        <dbReference type="SAM" id="MobiDB-lite"/>
    </source>
</evidence>
<gene>
    <name evidence="2" type="ORF">ACFQGU_01955</name>
</gene>
<organism evidence="2 3">
    <name type="scientific">Longivirga aurantiaca</name>
    <dbReference type="NCBI Taxonomy" id="1837743"/>
    <lineage>
        <taxon>Bacteria</taxon>
        <taxon>Bacillati</taxon>
        <taxon>Actinomycetota</taxon>
        <taxon>Actinomycetes</taxon>
        <taxon>Sporichthyales</taxon>
        <taxon>Sporichthyaceae</taxon>
        <taxon>Longivirga</taxon>
    </lineage>
</organism>
<evidence type="ECO:0008006" key="4">
    <source>
        <dbReference type="Google" id="ProtNLM"/>
    </source>
</evidence>
<feature type="region of interest" description="Disordered" evidence="1">
    <location>
        <begin position="1"/>
        <end position="152"/>
    </location>
</feature>
<reference evidence="3" key="1">
    <citation type="journal article" date="2019" name="Int. J. Syst. Evol. Microbiol.">
        <title>The Global Catalogue of Microorganisms (GCM) 10K type strain sequencing project: providing services to taxonomists for standard genome sequencing and annotation.</title>
        <authorList>
            <consortium name="The Broad Institute Genomics Platform"/>
            <consortium name="The Broad Institute Genome Sequencing Center for Infectious Disease"/>
            <person name="Wu L."/>
            <person name="Ma J."/>
        </authorList>
    </citation>
    <scope>NUCLEOTIDE SEQUENCE [LARGE SCALE GENOMIC DNA]</scope>
    <source>
        <strain evidence="3">CGMCC 4.7317</strain>
    </source>
</reference>
<protein>
    <recommendedName>
        <fullName evidence="4">Ribbon-helix-helix protein CopG domain-containing protein</fullName>
    </recommendedName>
</protein>